<accession>A0ABU3B830</accession>
<dbReference type="CDD" id="cd13400">
    <property type="entry name" value="LT_IagB-like"/>
    <property type="match status" value="1"/>
</dbReference>
<evidence type="ECO:0000313" key="2">
    <source>
        <dbReference type="EMBL" id="MDT0618634.1"/>
    </source>
</evidence>
<reference evidence="2 3" key="1">
    <citation type="submission" date="2023-09" db="EMBL/GenBank/DDBJ databases">
        <authorList>
            <person name="Rey-Velasco X."/>
        </authorList>
    </citation>
    <scope>NUCLEOTIDE SEQUENCE [LARGE SCALE GENOMIC DNA]</scope>
    <source>
        <strain evidence="2 3">P385</strain>
    </source>
</reference>
<name>A0ABU3B830_9GAMM</name>
<keyword evidence="3" id="KW-1185">Reference proteome</keyword>
<dbReference type="SUPFAM" id="SSF53955">
    <property type="entry name" value="Lysozyme-like"/>
    <property type="match status" value="1"/>
</dbReference>
<comment type="caution">
    <text evidence="2">The sequence shown here is derived from an EMBL/GenBank/DDBJ whole genome shotgun (WGS) entry which is preliminary data.</text>
</comment>
<evidence type="ECO:0000259" key="1">
    <source>
        <dbReference type="Pfam" id="PF01464"/>
    </source>
</evidence>
<organism evidence="2 3">
    <name type="scientific">Spectribacter acetivorans</name>
    <dbReference type="NCBI Taxonomy" id="3075603"/>
    <lineage>
        <taxon>Bacteria</taxon>
        <taxon>Pseudomonadati</taxon>
        <taxon>Pseudomonadota</taxon>
        <taxon>Gammaproteobacteria</taxon>
        <taxon>Salinisphaerales</taxon>
        <taxon>Salinisphaeraceae</taxon>
        <taxon>Spectribacter</taxon>
    </lineage>
</organism>
<evidence type="ECO:0000313" key="3">
    <source>
        <dbReference type="Proteomes" id="UP001259982"/>
    </source>
</evidence>
<dbReference type="Proteomes" id="UP001259982">
    <property type="component" value="Unassembled WGS sequence"/>
</dbReference>
<proteinExistence type="predicted"/>
<feature type="domain" description="Transglycosylase SLT" evidence="1">
    <location>
        <begin position="6"/>
        <end position="115"/>
    </location>
</feature>
<dbReference type="InterPro" id="IPR008258">
    <property type="entry name" value="Transglycosylase_SLT_dom_1"/>
</dbReference>
<dbReference type="EMBL" id="JAVRHY010000006">
    <property type="protein sequence ID" value="MDT0618634.1"/>
    <property type="molecule type" value="Genomic_DNA"/>
</dbReference>
<sequence>MDLPPCVDQIAVVYQVPVEIIAAIRIVEGGRPGLVVTNRSGSQDLGPMQINTWWIEHLDEWGIDRNDLLHNPCTNIATGAWIFRQEYDRFGNLPDAFAAYNAGAGNLPAGRQYAERAQKVLEKVWLDRSQGTIRVHMKYR</sequence>
<gene>
    <name evidence="2" type="ORF">RM531_09090</name>
</gene>
<dbReference type="Pfam" id="PF01464">
    <property type="entry name" value="SLT"/>
    <property type="match status" value="1"/>
</dbReference>
<dbReference type="InterPro" id="IPR023346">
    <property type="entry name" value="Lysozyme-like_dom_sf"/>
</dbReference>
<dbReference type="Gene3D" id="1.10.530.10">
    <property type="match status" value="1"/>
</dbReference>
<protein>
    <submittedName>
        <fullName evidence="2">Lytic transglycosylase domain-containing protein</fullName>
    </submittedName>
</protein>
<dbReference type="RefSeq" id="WP_311658798.1">
    <property type="nucleotide sequence ID" value="NZ_JAVRHY010000006.1"/>
</dbReference>